<gene>
    <name evidence="1" type="ORF">EV677_2540</name>
</gene>
<name>A0A4R6G3N2_9BURK</name>
<proteinExistence type="predicted"/>
<reference evidence="1 2" key="1">
    <citation type="submission" date="2019-03" db="EMBL/GenBank/DDBJ databases">
        <title>Genomic Encyclopedia of Type Strains, Phase IV (KMG-IV): sequencing the most valuable type-strain genomes for metagenomic binning, comparative biology and taxonomic classification.</title>
        <authorList>
            <person name="Goeker M."/>
        </authorList>
    </citation>
    <scope>NUCLEOTIDE SEQUENCE [LARGE SCALE GENOMIC DNA]</scope>
    <source>
        <strain evidence="1 2">DSM 18555</strain>
    </source>
</reference>
<dbReference type="AlphaFoldDB" id="A0A4R6G3N2"/>
<accession>A0A4R6G3N2</accession>
<dbReference type="Gene3D" id="1.10.150.240">
    <property type="entry name" value="Putative phosphatase, domain 2"/>
    <property type="match status" value="1"/>
</dbReference>
<dbReference type="Proteomes" id="UP000294737">
    <property type="component" value="Unassembled WGS sequence"/>
</dbReference>
<evidence type="ECO:0000313" key="2">
    <source>
        <dbReference type="Proteomes" id="UP000294737"/>
    </source>
</evidence>
<evidence type="ECO:0000313" key="1">
    <source>
        <dbReference type="EMBL" id="TDN88953.1"/>
    </source>
</evidence>
<dbReference type="InterPro" id="IPR023198">
    <property type="entry name" value="PGP-like_dom2"/>
</dbReference>
<sequence>MFTAAFDQYSADDAADLHRNAYNAAFYELGLSWYWDANTGDDLATISGGRKRLQHYLETCQAHLLKVYEADFLIEAIQAAKARCYENMTASGTRVTRPVNWAEIQRGEVGV</sequence>
<dbReference type="EMBL" id="SNWF01000006">
    <property type="protein sequence ID" value="TDN88953.1"/>
    <property type="molecule type" value="Genomic_DNA"/>
</dbReference>
<dbReference type="OrthoDB" id="9800058at2"/>
<keyword evidence="2" id="KW-1185">Reference proteome</keyword>
<dbReference type="RefSeq" id="WP_112992842.1">
    <property type="nucleotide sequence ID" value="NZ_PTLZ01000004.1"/>
</dbReference>
<protein>
    <submittedName>
        <fullName evidence="1">Uncharacterized protein</fullName>
    </submittedName>
</protein>
<organism evidence="1 2">
    <name type="scientific">Herminiimonas fonticola</name>
    <dbReference type="NCBI Taxonomy" id="303380"/>
    <lineage>
        <taxon>Bacteria</taxon>
        <taxon>Pseudomonadati</taxon>
        <taxon>Pseudomonadota</taxon>
        <taxon>Betaproteobacteria</taxon>
        <taxon>Burkholderiales</taxon>
        <taxon>Oxalobacteraceae</taxon>
        <taxon>Herminiimonas</taxon>
    </lineage>
</organism>
<comment type="caution">
    <text evidence="1">The sequence shown here is derived from an EMBL/GenBank/DDBJ whole genome shotgun (WGS) entry which is preliminary data.</text>
</comment>